<sequence length="553" mass="58895">MTKILTFPKQRVASYASQQTAEKADLVVFDDDGLLSFSRPDQLHKDVAPSRYVSSRDWSNQELASIYRVKHLLDAAHIQTELDRGVSDEGDPWCVFCTMEGDVFIHLSRIDGLYWLDSPNLTAPLNGQSFDDLVSGFTNSKRVGHLSDEAEGPAKVVRLRSSDALYLHPSVMLAALVWSLYFGSEDLLVFGAKHDVEETPNTDMVEPWLASFNAEHEKGGLPKELMLDKGEHGLWSGAQEGDEHKALASLGGQAPISMMLGLGSIAVASGFILESHWKAVILAVLQVGVGVSPEDADIPPAAAVLAQSIGAIMDFVSPDVAARFVADGGADNLNPVEAAHADALFAQIAQLVGLLEHQVIGASETAAPAEMVEKLEGVENSLEYAVLDGSGDEVFPHAASVSAQSLIEVSKSGIIVSLMRDIFSDADVAPLEFGGATYLSDFAGTDISRESLNLVEQTILSVDTGSARGGADVVDAASAFAAFDALAKEFVYSQLARSDDIKFVSSVSELVFVDLAAYADTGAEVTSMVWDTGDGGTVSFIGLKADFMEFGLI</sequence>
<reference evidence="1 2" key="1">
    <citation type="submission" date="2017-05" db="EMBL/GenBank/DDBJ databases">
        <authorList>
            <person name="Varghese N."/>
            <person name="Submissions S."/>
        </authorList>
    </citation>
    <scope>NUCLEOTIDE SEQUENCE [LARGE SCALE GENOMIC DNA]</scope>
    <source>
        <strain evidence="1 2">DSM 29506</strain>
    </source>
</reference>
<gene>
    <name evidence="1" type="ORF">SAMN06265173_1159</name>
</gene>
<dbReference type="OrthoDB" id="7182023at2"/>
<evidence type="ECO:0000313" key="1">
    <source>
        <dbReference type="EMBL" id="SMO80078.1"/>
    </source>
</evidence>
<proteinExistence type="predicted"/>
<keyword evidence="2" id="KW-1185">Reference proteome</keyword>
<accession>A0A521E812</accession>
<evidence type="ECO:0000313" key="2">
    <source>
        <dbReference type="Proteomes" id="UP000316030"/>
    </source>
</evidence>
<protein>
    <submittedName>
        <fullName evidence="1">Uncharacterized protein</fullName>
    </submittedName>
</protein>
<dbReference type="AlphaFoldDB" id="A0A521E812"/>
<dbReference type="RefSeq" id="WP_142493730.1">
    <property type="nucleotide sequence ID" value="NZ_FXTO01000015.1"/>
</dbReference>
<dbReference type="Proteomes" id="UP000316030">
    <property type="component" value="Unassembled WGS sequence"/>
</dbReference>
<organism evidence="1 2">
    <name type="scientific">Thalassovita litoralis</name>
    <dbReference type="NCBI Taxonomy" id="1010611"/>
    <lineage>
        <taxon>Bacteria</taxon>
        <taxon>Pseudomonadati</taxon>
        <taxon>Pseudomonadota</taxon>
        <taxon>Alphaproteobacteria</taxon>
        <taxon>Rhodobacterales</taxon>
        <taxon>Roseobacteraceae</taxon>
        <taxon>Thalassovita</taxon>
    </lineage>
</organism>
<name>A0A521E812_9RHOB</name>
<dbReference type="EMBL" id="FXTO01000015">
    <property type="protein sequence ID" value="SMO80078.1"/>
    <property type="molecule type" value="Genomic_DNA"/>
</dbReference>